<dbReference type="PROSITE" id="PS00893">
    <property type="entry name" value="NUDIX_BOX"/>
    <property type="match status" value="1"/>
</dbReference>
<dbReference type="InterPro" id="IPR051325">
    <property type="entry name" value="Nudix_hydrolase_domain"/>
</dbReference>
<evidence type="ECO:0000313" key="3">
    <source>
        <dbReference type="EMBL" id="CAF1128663.1"/>
    </source>
</evidence>
<dbReference type="EMBL" id="CAJNOH010000811">
    <property type="protein sequence ID" value="CAF1128663.1"/>
    <property type="molecule type" value="Genomic_DNA"/>
</dbReference>
<dbReference type="PANTHER" id="PTHR21340">
    <property type="entry name" value="DIADENOSINE 5,5-P1,P4-TETRAPHOSPHATE PYROPHOSPHOHYDROLASE MUTT"/>
    <property type="match status" value="1"/>
</dbReference>
<dbReference type="EMBL" id="CAJNOL010001397">
    <property type="protein sequence ID" value="CAF1351420.1"/>
    <property type="molecule type" value="Genomic_DNA"/>
</dbReference>
<evidence type="ECO:0000256" key="1">
    <source>
        <dbReference type="ARBA" id="ARBA00022801"/>
    </source>
</evidence>
<protein>
    <recommendedName>
        <fullName evidence="2">Nudix hydrolase domain-containing protein</fullName>
    </recommendedName>
</protein>
<dbReference type="SUPFAM" id="SSF55811">
    <property type="entry name" value="Nudix"/>
    <property type="match status" value="1"/>
</dbReference>
<evidence type="ECO:0000313" key="4">
    <source>
        <dbReference type="EMBL" id="CAF1351420.1"/>
    </source>
</evidence>
<comment type="caution">
    <text evidence="4">The sequence shown here is derived from an EMBL/GenBank/DDBJ whole genome shotgun (WGS) entry which is preliminary data.</text>
</comment>
<dbReference type="Pfam" id="PF00293">
    <property type="entry name" value="NUDIX"/>
    <property type="match status" value="1"/>
</dbReference>
<dbReference type="SUPFAM" id="SSF52540">
    <property type="entry name" value="P-loop containing nucleoside triphosphate hydrolases"/>
    <property type="match status" value="1"/>
</dbReference>
<dbReference type="GO" id="GO:0004081">
    <property type="term" value="F:bis(5'-nucleosyl)-tetraphosphatase (asymmetrical) activity"/>
    <property type="evidence" value="ECO:0007669"/>
    <property type="project" value="TreeGrafter"/>
</dbReference>
<name>A0A815H9F4_9BILA</name>
<dbReference type="GO" id="GO:0006167">
    <property type="term" value="P:AMP biosynthetic process"/>
    <property type="evidence" value="ECO:0007669"/>
    <property type="project" value="TreeGrafter"/>
</dbReference>
<keyword evidence="5" id="KW-1185">Reference proteome</keyword>
<dbReference type="Proteomes" id="UP000663854">
    <property type="component" value="Unassembled WGS sequence"/>
</dbReference>
<evidence type="ECO:0000259" key="2">
    <source>
        <dbReference type="Pfam" id="PF00293"/>
    </source>
</evidence>
<dbReference type="InterPro" id="IPR000086">
    <property type="entry name" value="NUDIX_hydrolase_dom"/>
</dbReference>
<dbReference type="GO" id="GO:0006754">
    <property type="term" value="P:ATP biosynthetic process"/>
    <property type="evidence" value="ECO:0007669"/>
    <property type="project" value="TreeGrafter"/>
</dbReference>
<evidence type="ECO:0000313" key="5">
    <source>
        <dbReference type="Proteomes" id="UP000663870"/>
    </source>
</evidence>
<dbReference type="InterPro" id="IPR020084">
    <property type="entry name" value="NUDIX_hydrolase_CS"/>
</dbReference>
<dbReference type="Gene3D" id="3.90.79.10">
    <property type="entry name" value="Nucleoside Triphosphate Pyrophosphohydrolase"/>
    <property type="match status" value="1"/>
</dbReference>
<gene>
    <name evidence="4" type="ORF">JXQ802_LOCUS32114</name>
    <name evidence="3" type="ORF">PYM288_LOCUS21093</name>
</gene>
<dbReference type="PANTHER" id="PTHR21340:SF0">
    <property type="entry name" value="BIS(5'-NUCLEOSYL)-TETRAPHOSPHATASE [ASYMMETRICAL]"/>
    <property type="match status" value="1"/>
</dbReference>
<dbReference type="InterPro" id="IPR027417">
    <property type="entry name" value="P-loop_NTPase"/>
</dbReference>
<dbReference type="Proteomes" id="UP000663870">
    <property type="component" value="Unassembled WGS sequence"/>
</dbReference>
<dbReference type="AlphaFoldDB" id="A0A815H9F4"/>
<accession>A0A815H9F4</accession>
<reference evidence="4" key="1">
    <citation type="submission" date="2021-02" db="EMBL/GenBank/DDBJ databases">
        <authorList>
            <person name="Nowell W R."/>
        </authorList>
    </citation>
    <scope>NUCLEOTIDE SEQUENCE</scope>
</reference>
<proteinExistence type="predicted"/>
<dbReference type="Gene3D" id="3.40.50.300">
    <property type="entry name" value="P-loop containing nucleotide triphosphate hydrolases"/>
    <property type="match status" value="1"/>
</dbReference>
<dbReference type="InterPro" id="IPR015797">
    <property type="entry name" value="NUDIX_hydrolase-like_dom_sf"/>
</dbReference>
<organism evidence="4 5">
    <name type="scientific">Rotaria sordida</name>
    <dbReference type="NCBI Taxonomy" id="392033"/>
    <lineage>
        <taxon>Eukaryota</taxon>
        <taxon>Metazoa</taxon>
        <taxon>Spiralia</taxon>
        <taxon>Gnathifera</taxon>
        <taxon>Rotifera</taxon>
        <taxon>Eurotatoria</taxon>
        <taxon>Bdelloidea</taxon>
        <taxon>Philodinida</taxon>
        <taxon>Philodinidae</taxon>
        <taxon>Rotaria</taxon>
    </lineage>
</organism>
<sequence>MFQHLGMMIAYGGMSKSGNSSLAKGICKKLQSINVNCIHLKIGYFMDLASNALGSDVYQLPEEKQIDELVKQLDHYLNRHYWITIITIESLHSLTFTQALKTLFGSLIQIVCVDTTLDTRMNRSVDTIENLHTNDTIKISYSIDKIKTIANFIINDNLDSLNESIGYLFEMLKAKNEKLTYQSKVNIQYLSKINLLSHRFVWNAGTILIRKSTREVCLVHVLDDAGEWVLQKGRKNMNETLSETALRETYEETGYHCSLMPLIM</sequence>
<keyword evidence="1" id="KW-0378">Hydrolase</keyword>
<feature type="domain" description="Nudix hydrolase" evidence="2">
    <location>
        <begin position="203"/>
        <end position="261"/>
    </location>
</feature>